<evidence type="ECO:0000256" key="3">
    <source>
        <dbReference type="ARBA" id="ARBA00022519"/>
    </source>
</evidence>
<evidence type="ECO:0000256" key="6">
    <source>
        <dbReference type="ARBA" id="ARBA00040743"/>
    </source>
</evidence>
<dbReference type="InterPro" id="IPR023058">
    <property type="entry name" value="PPIase_PpiC_CS"/>
</dbReference>
<dbReference type="Pfam" id="PF13145">
    <property type="entry name" value="Rotamase_2"/>
    <property type="match status" value="1"/>
</dbReference>
<keyword evidence="5" id="KW-0143">Chaperone</keyword>
<dbReference type="EMBL" id="CAADJD010000032">
    <property type="protein sequence ID" value="VFS90001.1"/>
    <property type="molecule type" value="Genomic_DNA"/>
</dbReference>
<evidence type="ECO:0000256" key="1">
    <source>
        <dbReference type="ARBA" id="ARBA00004382"/>
    </source>
</evidence>
<organism evidence="10 11">
    <name type="scientific">Kluyvera cryocrescens</name>
    <name type="common">Kluyvera citrophila</name>
    <dbReference type="NCBI Taxonomy" id="580"/>
    <lineage>
        <taxon>Bacteria</taxon>
        <taxon>Pseudomonadati</taxon>
        <taxon>Pseudomonadota</taxon>
        <taxon>Gammaproteobacteria</taxon>
        <taxon>Enterobacterales</taxon>
        <taxon>Enterobacteriaceae</taxon>
        <taxon>Kluyvera</taxon>
    </lineage>
</organism>
<keyword evidence="11" id="KW-1185">Reference proteome</keyword>
<evidence type="ECO:0000259" key="9">
    <source>
        <dbReference type="PROSITE" id="PS50198"/>
    </source>
</evidence>
<keyword evidence="2" id="KW-1003">Cell membrane</keyword>
<dbReference type="InterPro" id="IPR046357">
    <property type="entry name" value="PPIase_dom_sf"/>
</dbReference>
<proteinExistence type="predicted"/>
<comment type="subcellular location">
    <subcellularLocation>
        <location evidence="1">Cell inner membrane</location>
        <topology evidence="1">Single-pass type II membrane protein</topology>
        <orientation evidence="1">Periplasmic side</orientation>
    </subcellularLocation>
</comment>
<evidence type="ECO:0000313" key="10">
    <source>
        <dbReference type="EMBL" id="VFS90001.1"/>
    </source>
</evidence>
<name>A0A485CZS0_KLUCR</name>
<keyword evidence="8" id="KW-0697">Rotamase</keyword>
<dbReference type="PANTHER" id="PTHR47529">
    <property type="entry name" value="PEPTIDYL-PROLYL CIS-TRANS ISOMERASE D"/>
    <property type="match status" value="1"/>
</dbReference>
<feature type="domain" description="PpiC" evidence="9">
    <location>
        <begin position="66"/>
        <end position="125"/>
    </location>
</feature>
<dbReference type="Gene3D" id="3.10.50.40">
    <property type="match status" value="1"/>
</dbReference>
<dbReference type="InterPro" id="IPR000297">
    <property type="entry name" value="PPIase_PpiC"/>
</dbReference>
<dbReference type="GO" id="GO:0005886">
    <property type="term" value="C:plasma membrane"/>
    <property type="evidence" value="ECO:0007669"/>
    <property type="project" value="UniProtKB-SubCell"/>
</dbReference>
<dbReference type="SUPFAM" id="SSF54534">
    <property type="entry name" value="FKBP-like"/>
    <property type="match status" value="1"/>
</dbReference>
<dbReference type="GO" id="GO:0003755">
    <property type="term" value="F:peptidyl-prolyl cis-trans isomerase activity"/>
    <property type="evidence" value="ECO:0007669"/>
    <property type="project" value="UniProtKB-KW"/>
</dbReference>
<evidence type="ECO:0000256" key="7">
    <source>
        <dbReference type="ARBA" id="ARBA00042775"/>
    </source>
</evidence>
<dbReference type="PROSITE" id="PS50198">
    <property type="entry name" value="PPIC_PPIASE_2"/>
    <property type="match status" value="1"/>
</dbReference>
<keyword evidence="3" id="KW-0997">Cell inner membrane</keyword>
<keyword evidence="8 10" id="KW-0413">Isomerase</keyword>
<dbReference type="PROSITE" id="PS01096">
    <property type="entry name" value="PPIC_PPIASE_1"/>
    <property type="match status" value="1"/>
</dbReference>
<keyword evidence="4" id="KW-0472">Membrane</keyword>
<sequence length="125" mass="14245">MRWRQKQQVSDAEINSYYEQNKGQFVSPEQFRVSYIKLDAASMAENVSDEEIQAYYDQHQDQFTQPQRNRYSVIQTKTEADAKAVLDALNKGGDFAALAKEKSADIISARNGGDMGWLEESTTPR</sequence>
<gene>
    <name evidence="10" type="primary">ppiD_4</name>
    <name evidence="10" type="ORF">NCTC12993_07366</name>
</gene>
<reference evidence="10 11" key="1">
    <citation type="submission" date="2019-03" db="EMBL/GenBank/DDBJ databases">
        <authorList>
            <consortium name="Pathogen Informatics"/>
        </authorList>
    </citation>
    <scope>NUCLEOTIDE SEQUENCE [LARGE SCALE GENOMIC DNA]</scope>
    <source>
        <strain evidence="10 11">NCTC12993</strain>
    </source>
</reference>
<protein>
    <recommendedName>
        <fullName evidence="6">Periplasmic chaperone PpiD</fullName>
    </recommendedName>
    <alternativeName>
        <fullName evidence="7">Periplasmic folding chaperone</fullName>
    </alternativeName>
</protein>
<evidence type="ECO:0000256" key="2">
    <source>
        <dbReference type="ARBA" id="ARBA00022475"/>
    </source>
</evidence>
<dbReference type="InterPro" id="IPR052029">
    <property type="entry name" value="PpiD_chaperone"/>
</dbReference>
<evidence type="ECO:0000256" key="4">
    <source>
        <dbReference type="ARBA" id="ARBA00023136"/>
    </source>
</evidence>
<accession>A0A485CZS0</accession>
<evidence type="ECO:0000313" key="11">
    <source>
        <dbReference type="Proteomes" id="UP000401081"/>
    </source>
</evidence>
<evidence type="ECO:0000256" key="8">
    <source>
        <dbReference type="PROSITE-ProRule" id="PRU00278"/>
    </source>
</evidence>
<dbReference type="Proteomes" id="UP000401081">
    <property type="component" value="Unassembled WGS sequence"/>
</dbReference>
<evidence type="ECO:0000256" key="5">
    <source>
        <dbReference type="ARBA" id="ARBA00023186"/>
    </source>
</evidence>
<dbReference type="AlphaFoldDB" id="A0A485CZS0"/>
<dbReference type="PANTHER" id="PTHR47529:SF1">
    <property type="entry name" value="PERIPLASMIC CHAPERONE PPID"/>
    <property type="match status" value="1"/>
</dbReference>